<dbReference type="AlphaFoldDB" id="A0A1I7DZ96"/>
<dbReference type="EMBL" id="FPBD01000014">
    <property type="protein sequence ID" value="SFU16984.1"/>
    <property type="molecule type" value="Genomic_DNA"/>
</dbReference>
<dbReference type="Proteomes" id="UP000183371">
    <property type="component" value="Unassembled WGS sequence"/>
</dbReference>
<proteinExistence type="predicted"/>
<reference evidence="3" key="1">
    <citation type="submission" date="2016-10" db="EMBL/GenBank/DDBJ databases">
        <authorList>
            <person name="Varghese N."/>
            <person name="Submissions S."/>
        </authorList>
    </citation>
    <scope>NUCLEOTIDE SEQUENCE [LARGE SCALE GENOMIC DNA]</scope>
    <source>
        <strain evidence="3">DSM 17465</strain>
    </source>
</reference>
<dbReference type="Gene3D" id="2.40.128.520">
    <property type="match status" value="1"/>
</dbReference>
<evidence type="ECO:0000313" key="2">
    <source>
        <dbReference type="EMBL" id="SFU16984.1"/>
    </source>
</evidence>
<dbReference type="InterPro" id="IPR019223">
    <property type="entry name" value="DUF2147"/>
</dbReference>
<evidence type="ECO:0000259" key="1">
    <source>
        <dbReference type="Pfam" id="PF09917"/>
    </source>
</evidence>
<dbReference type="Pfam" id="PF09917">
    <property type="entry name" value="DUF2147"/>
    <property type="match status" value="1"/>
</dbReference>
<accession>A0A1I7DZ96</accession>
<dbReference type="RefSeq" id="WP_083417534.1">
    <property type="nucleotide sequence ID" value="NZ_FPBD01000014.1"/>
</dbReference>
<evidence type="ECO:0000313" key="3">
    <source>
        <dbReference type="Proteomes" id="UP000183371"/>
    </source>
</evidence>
<sequence>MTDQFEQLFGSPLFLAVALGQSTDTPEGSWLQVRDRDWRLIEIADCGAKLCGSIVKTQSVFNYTQTHKVKQRKKNLEGCRILSDFIPSDHLSWTGQVLDIEDGNVYSSVITLRGKRTLQIDTFKGSDIIKIDFWTRVEKAILIDGVA</sequence>
<name>A0A1I7DZ96_9HYPH</name>
<dbReference type="PANTHER" id="PTHR36919:SF2">
    <property type="entry name" value="BLL6627 PROTEIN"/>
    <property type="match status" value="1"/>
</dbReference>
<dbReference type="PANTHER" id="PTHR36919">
    <property type="entry name" value="BLR1215 PROTEIN"/>
    <property type="match status" value="1"/>
</dbReference>
<organism evidence="2 3">
    <name type="scientific">Pseudovibrio denitrificans</name>
    <dbReference type="NCBI Taxonomy" id="258256"/>
    <lineage>
        <taxon>Bacteria</taxon>
        <taxon>Pseudomonadati</taxon>
        <taxon>Pseudomonadota</taxon>
        <taxon>Alphaproteobacteria</taxon>
        <taxon>Hyphomicrobiales</taxon>
        <taxon>Stappiaceae</taxon>
        <taxon>Pseudovibrio</taxon>
    </lineage>
</organism>
<feature type="domain" description="DUF2147" evidence="1">
    <location>
        <begin position="28"/>
        <end position="136"/>
    </location>
</feature>
<gene>
    <name evidence="2" type="ORF">SAMN05444141_1147</name>
</gene>
<protein>
    <recommendedName>
        <fullName evidence="1">DUF2147 domain-containing protein</fullName>
    </recommendedName>
</protein>
<keyword evidence="3" id="KW-1185">Reference proteome</keyword>